<feature type="compositionally biased region" description="Basic and acidic residues" evidence="4">
    <location>
        <begin position="550"/>
        <end position="560"/>
    </location>
</feature>
<dbReference type="CDD" id="cd02799">
    <property type="entry name" value="tRNA_bind_EMAP-II_like"/>
    <property type="match status" value="1"/>
</dbReference>
<keyword evidence="1 3" id="KW-0820">tRNA-binding</keyword>
<dbReference type="SUPFAM" id="SSF50249">
    <property type="entry name" value="Nucleic acid-binding proteins"/>
    <property type="match status" value="1"/>
</dbReference>
<dbReference type="Gene3D" id="3.40.1000.30">
    <property type="match status" value="1"/>
</dbReference>
<dbReference type="VEuPathDB" id="FungiDB:BTJ68_03477"/>
<dbReference type="InterPro" id="IPR036282">
    <property type="entry name" value="Glutathione-S-Trfase_C_sf"/>
</dbReference>
<dbReference type="InterPro" id="IPR053836">
    <property type="entry name" value="Arc1-like_N"/>
</dbReference>
<dbReference type="Pfam" id="PF11566">
    <property type="entry name" value="PI31_Prot_N"/>
    <property type="match status" value="1"/>
</dbReference>
<dbReference type="EMBL" id="MUNK01000032">
    <property type="protein sequence ID" value="OTA36408.1"/>
    <property type="molecule type" value="Genomic_DNA"/>
</dbReference>
<dbReference type="CDD" id="cd10304">
    <property type="entry name" value="GST_C_Arc1p_N_like"/>
    <property type="match status" value="1"/>
</dbReference>
<keyword evidence="2 3" id="KW-0694">RNA-binding</keyword>
<dbReference type="Pfam" id="PF01588">
    <property type="entry name" value="tRNA_bind"/>
    <property type="match status" value="1"/>
</dbReference>
<feature type="region of interest" description="Disordered" evidence="4">
    <location>
        <begin position="185"/>
        <end position="204"/>
    </location>
</feature>
<feature type="domain" description="TRNA-binding" evidence="5">
    <location>
        <begin position="456"/>
        <end position="580"/>
    </location>
</feature>
<evidence type="ECO:0000256" key="2">
    <source>
        <dbReference type="ARBA" id="ARBA00022884"/>
    </source>
</evidence>
<name>A0A1Z5TK82_HORWE</name>
<feature type="region of interest" description="Disordered" evidence="4">
    <location>
        <begin position="397"/>
        <end position="456"/>
    </location>
</feature>
<dbReference type="FunCoup" id="A0A1Z5TK82">
    <property type="interactions" value="586"/>
</dbReference>
<protein>
    <recommendedName>
        <fullName evidence="5">tRNA-binding domain-containing protein</fullName>
    </recommendedName>
</protein>
<dbReference type="AlphaFoldDB" id="A0A1Z5TK82"/>
<organism evidence="6 7">
    <name type="scientific">Hortaea werneckii EXF-2000</name>
    <dbReference type="NCBI Taxonomy" id="1157616"/>
    <lineage>
        <taxon>Eukaryota</taxon>
        <taxon>Fungi</taxon>
        <taxon>Dikarya</taxon>
        <taxon>Ascomycota</taxon>
        <taxon>Pezizomycotina</taxon>
        <taxon>Dothideomycetes</taxon>
        <taxon>Dothideomycetidae</taxon>
        <taxon>Mycosphaerellales</taxon>
        <taxon>Teratosphaeriaceae</taxon>
        <taxon>Hortaea</taxon>
    </lineage>
</organism>
<evidence type="ECO:0000256" key="4">
    <source>
        <dbReference type="SAM" id="MobiDB-lite"/>
    </source>
</evidence>
<dbReference type="Pfam" id="PF21972">
    <property type="entry name" value="Arc1p_N_like"/>
    <property type="match status" value="1"/>
</dbReference>
<gene>
    <name evidence="6" type="ORF">BTJ68_03477</name>
</gene>
<accession>A0A1Z5TK82</accession>
<dbReference type="FunFam" id="2.40.50.140:FF:000199">
    <property type="entry name" value="tRNA-aminoacylation cofactor ARC1"/>
    <property type="match status" value="1"/>
</dbReference>
<sequence>MSPGGSIFGAPNLSNIISSTLSSSASPQLKHNYDAIAVAAHASMVAVGFRLIGLGEDHKIDAQPDSTEPAPLPAEWNATKGSYAFRYAHSQSSMEYLLKINSMGNKAVIMGMGMGDDRTYSFDVKADEFVSTGNLPVTLLQEGESKEDAARKIGDVFISIGRLSDFGSMMRLSIIQKLVPSLQKEGYEETQESQSSSTSRSNMAATTGLENDLKDLTIVKESYPQVKDADSDPSKLSAAVFSNVEYTPQDKTEIEQWLITARHIAANEDAAKTAERLSSLNTHLSTRTTLLGSKPSIADVGMYARLAPVVKGWSDEQRTGEQGNHHIVRWLDFVQNAPLFNLKISDSDKVQIDPSKVVFFPKPIDQKAEKERKKKEKAAAQAAAGATTAAAAGATVTSAASGEAQENAKPGKKEKKSTGDKVAEAVGAEAPTEKKGKKEKQPKQPKNQPAADKPLSPAMIDLRVGHILKAVNHPDADSLYVSTINVGDAPGTDNTSEYEGKTVRTVCSGLNGLVPLEEMQGRKIVAVCNLKPVKMRGIQSSAMVLAASPRPKEGEDDHGHGGPVELVNPPSDAEAGERVFFDGYEGEPEKQLNPKKKVWDYCQAGFTTTDAKEVAFDVSAVEQMKDQGKSGIASLKTKQGLCTVPTLAGATVR</sequence>
<dbReference type="STRING" id="1157616.A0A1Z5TK82"/>
<dbReference type="InterPro" id="IPR021625">
    <property type="entry name" value="PI31_Prot_N"/>
</dbReference>
<feature type="region of interest" description="Disordered" evidence="4">
    <location>
        <begin position="549"/>
        <end position="571"/>
    </location>
</feature>
<dbReference type="PANTHER" id="PTHR11586">
    <property type="entry name" value="TRNA-AMINOACYLATION COFACTOR ARC1 FAMILY MEMBER"/>
    <property type="match status" value="1"/>
</dbReference>
<dbReference type="GO" id="GO:0000049">
    <property type="term" value="F:tRNA binding"/>
    <property type="evidence" value="ECO:0007669"/>
    <property type="project" value="UniProtKB-UniRule"/>
</dbReference>
<evidence type="ECO:0000256" key="1">
    <source>
        <dbReference type="ARBA" id="ARBA00022555"/>
    </source>
</evidence>
<comment type="caution">
    <text evidence="6">The sequence shown here is derived from an EMBL/GenBank/DDBJ whole genome shotgun (WGS) entry which is preliminary data.</text>
</comment>
<reference evidence="6 7" key="1">
    <citation type="submission" date="2017-01" db="EMBL/GenBank/DDBJ databases">
        <title>The recent genome duplication of the halophilic yeast Hortaea werneckii: insights from long-read sequencing.</title>
        <authorList>
            <person name="Sinha S."/>
            <person name="Flibotte S."/>
            <person name="Neira M."/>
            <person name="Lenassi M."/>
            <person name="Gostincar C."/>
            <person name="Stajich J.E."/>
            <person name="Nislow C.E."/>
        </authorList>
    </citation>
    <scope>NUCLEOTIDE SEQUENCE [LARGE SCALE GENOMIC DNA]</scope>
    <source>
        <strain evidence="6 7">EXF-2000</strain>
    </source>
</reference>
<dbReference type="OrthoDB" id="19141at2759"/>
<evidence type="ECO:0000256" key="3">
    <source>
        <dbReference type="PROSITE-ProRule" id="PRU00209"/>
    </source>
</evidence>
<keyword evidence="7" id="KW-1185">Reference proteome</keyword>
<feature type="compositionally biased region" description="Basic and acidic residues" evidence="4">
    <location>
        <begin position="431"/>
        <end position="442"/>
    </location>
</feature>
<evidence type="ECO:0000313" key="7">
    <source>
        <dbReference type="Proteomes" id="UP000194280"/>
    </source>
</evidence>
<dbReference type="PROSITE" id="PS50886">
    <property type="entry name" value="TRBD"/>
    <property type="match status" value="1"/>
</dbReference>
<dbReference type="InParanoid" id="A0A1Z5TK82"/>
<dbReference type="SUPFAM" id="SSF47616">
    <property type="entry name" value="GST C-terminal domain-like"/>
    <property type="match status" value="1"/>
</dbReference>
<dbReference type="InterPro" id="IPR051270">
    <property type="entry name" value="Tyrosine-tRNA_ligase_regulator"/>
</dbReference>
<dbReference type="InterPro" id="IPR002547">
    <property type="entry name" value="tRNA-bd_dom"/>
</dbReference>
<feature type="compositionally biased region" description="Low complexity" evidence="4">
    <location>
        <begin position="444"/>
        <end position="454"/>
    </location>
</feature>
<evidence type="ECO:0000313" key="6">
    <source>
        <dbReference type="EMBL" id="OTA36408.1"/>
    </source>
</evidence>
<dbReference type="GO" id="GO:0017102">
    <property type="term" value="C:methionyl glutamyl tRNA synthetase complex"/>
    <property type="evidence" value="ECO:0007669"/>
    <property type="project" value="TreeGrafter"/>
</dbReference>
<dbReference type="PANTHER" id="PTHR11586:SF33">
    <property type="entry name" value="AMINOACYL TRNA SYNTHASE COMPLEX-INTERACTING MULTIFUNCTIONAL PROTEIN 1"/>
    <property type="match status" value="1"/>
</dbReference>
<dbReference type="Gene3D" id="1.20.1050.130">
    <property type="match status" value="1"/>
</dbReference>
<evidence type="ECO:0000259" key="5">
    <source>
        <dbReference type="PROSITE" id="PS50886"/>
    </source>
</evidence>
<proteinExistence type="predicted"/>
<dbReference type="Gene3D" id="2.40.50.140">
    <property type="entry name" value="Nucleic acid-binding proteins"/>
    <property type="match status" value="1"/>
</dbReference>
<dbReference type="Proteomes" id="UP000194280">
    <property type="component" value="Unassembled WGS sequence"/>
</dbReference>
<dbReference type="InterPro" id="IPR012340">
    <property type="entry name" value="NA-bd_OB-fold"/>
</dbReference>